<dbReference type="Gramene" id="mRNA:HanXRQr2_Chr16g0767511">
    <property type="protein sequence ID" value="CDS:HanXRQr2_Chr16g0767511.1"/>
    <property type="gene ID" value="HanXRQr2_Chr16g0767511"/>
</dbReference>
<dbReference type="Proteomes" id="UP000215914">
    <property type="component" value="Unassembled WGS sequence"/>
</dbReference>
<protein>
    <submittedName>
        <fullName evidence="1">Uncharacterized protein</fullName>
    </submittedName>
</protein>
<reference evidence="1" key="1">
    <citation type="journal article" date="2017" name="Nature">
        <title>The sunflower genome provides insights into oil metabolism, flowering and Asterid evolution.</title>
        <authorList>
            <person name="Badouin H."/>
            <person name="Gouzy J."/>
            <person name="Grassa C.J."/>
            <person name="Murat F."/>
            <person name="Staton S.E."/>
            <person name="Cottret L."/>
            <person name="Lelandais-Briere C."/>
            <person name="Owens G.L."/>
            <person name="Carrere S."/>
            <person name="Mayjonade B."/>
            <person name="Legrand L."/>
            <person name="Gill N."/>
            <person name="Kane N.C."/>
            <person name="Bowers J.E."/>
            <person name="Hubner S."/>
            <person name="Bellec A."/>
            <person name="Berard A."/>
            <person name="Berges H."/>
            <person name="Blanchet N."/>
            <person name="Boniface M.C."/>
            <person name="Brunel D."/>
            <person name="Catrice O."/>
            <person name="Chaidir N."/>
            <person name="Claudel C."/>
            <person name="Donnadieu C."/>
            <person name="Faraut T."/>
            <person name="Fievet G."/>
            <person name="Helmstetter N."/>
            <person name="King M."/>
            <person name="Knapp S.J."/>
            <person name="Lai Z."/>
            <person name="Le Paslier M.C."/>
            <person name="Lippi Y."/>
            <person name="Lorenzon L."/>
            <person name="Mandel J.R."/>
            <person name="Marage G."/>
            <person name="Marchand G."/>
            <person name="Marquand E."/>
            <person name="Bret-Mestries E."/>
            <person name="Morien E."/>
            <person name="Nambeesan S."/>
            <person name="Nguyen T."/>
            <person name="Pegot-Espagnet P."/>
            <person name="Pouilly N."/>
            <person name="Raftis F."/>
            <person name="Sallet E."/>
            <person name="Schiex T."/>
            <person name="Thomas J."/>
            <person name="Vandecasteele C."/>
            <person name="Vares D."/>
            <person name="Vear F."/>
            <person name="Vautrin S."/>
            <person name="Crespi M."/>
            <person name="Mangin B."/>
            <person name="Burke J.M."/>
            <person name="Salse J."/>
            <person name="Munos S."/>
            <person name="Vincourt P."/>
            <person name="Rieseberg L.H."/>
            <person name="Langlade N.B."/>
        </authorList>
    </citation>
    <scope>NUCLEOTIDE SEQUENCE</scope>
    <source>
        <tissue evidence="1">Leaves</tissue>
    </source>
</reference>
<evidence type="ECO:0000313" key="1">
    <source>
        <dbReference type="EMBL" id="KAF5761647.1"/>
    </source>
</evidence>
<sequence length="101" mass="11625">MLDLNIHFDLVGVLINHGERINDQVWLRWEGSEFETWVTKYNDSWLPGFLNNSPDTVGEMAREEISSLETKGGDEEAMNIDVPEIPQKLKRQGVIVRRKTA</sequence>
<comment type="caution">
    <text evidence="1">The sequence shown here is derived from an EMBL/GenBank/DDBJ whole genome shotgun (WGS) entry which is preliminary data.</text>
</comment>
<proteinExistence type="predicted"/>
<reference evidence="1" key="2">
    <citation type="submission" date="2020-06" db="EMBL/GenBank/DDBJ databases">
        <title>Helianthus annuus Genome sequencing and assembly Release 2.</title>
        <authorList>
            <person name="Gouzy J."/>
            <person name="Langlade N."/>
            <person name="Munos S."/>
        </authorList>
    </citation>
    <scope>NUCLEOTIDE SEQUENCE</scope>
    <source>
        <tissue evidence="1">Leaves</tissue>
    </source>
</reference>
<name>A0A9K3DU89_HELAN</name>
<gene>
    <name evidence="1" type="ORF">HanXRQr2_Chr16g0767511</name>
</gene>
<keyword evidence="2" id="KW-1185">Reference proteome</keyword>
<dbReference type="EMBL" id="MNCJ02000331">
    <property type="protein sequence ID" value="KAF5761647.1"/>
    <property type="molecule type" value="Genomic_DNA"/>
</dbReference>
<evidence type="ECO:0000313" key="2">
    <source>
        <dbReference type="Proteomes" id="UP000215914"/>
    </source>
</evidence>
<organism evidence="1 2">
    <name type="scientific">Helianthus annuus</name>
    <name type="common">Common sunflower</name>
    <dbReference type="NCBI Taxonomy" id="4232"/>
    <lineage>
        <taxon>Eukaryota</taxon>
        <taxon>Viridiplantae</taxon>
        <taxon>Streptophyta</taxon>
        <taxon>Embryophyta</taxon>
        <taxon>Tracheophyta</taxon>
        <taxon>Spermatophyta</taxon>
        <taxon>Magnoliopsida</taxon>
        <taxon>eudicotyledons</taxon>
        <taxon>Gunneridae</taxon>
        <taxon>Pentapetalae</taxon>
        <taxon>asterids</taxon>
        <taxon>campanulids</taxon>
        <taxon>Asterales</taxon>
        <taxon>Asteraceae</taxon>
        <taxon>Asteroideae</taxon>
        <taxon>Heliantheae alliance</taxon>
        <taxon>Heliantheae</taxon>
        <taxon>Helianthus</taxon>
    </lineage>
</organism>
<dbReference type="AlphaFoldDB" id="A0A9K3DU89"/>
<accession>A0A9K3DU89</accession>